<comment type="caution">
    <text evidence="1">The sequence shown here is derived from an EMBL/GenBank/DDBJ whole genome shotgun (WGS) entry which is preliminary data.</text>
</comment>
<reference evidence="1 2" key="1">
    <citation type="submission" date="2019-10" db="EMBL/GenBank/DDBJ databases">
        <title>Assembly and Annotation for the nematode Trichostrongylus colubriformis.</title>
        <authorList>
            <person name="Martin J."/>
        </authorList>
    </citation>
    <scope>NUCLEOTIDE SEQUENCE [LARGE SCALE GENOMIC DNA]</scope>
    <source>
        <strain evidence="1">G859</strain>
        <tissue evidence="1">Whole worm</tissue>
    </source>
</reference>
<keyword evidence="2" id="KW-1185">Reference proteome</keyword>
<sequence length="220" mass="24925">MNSSSSSSVQVNEDVAIIILRHLAEECYLDGPYTHWMRLRGISKAFDRAVRRYLSKTVKIGFEELAHDIEVFQCFQDCGIGNCTRTLFKSKDAAVAFLRCMASNVDKPIAVDVKDYTEHPEDDEVLKSLCSFRAVESIIHRRPRCECAACEHLVEHAGPDVKLVEALTLSETFVPDGSTPDMFYGWYAVSPTGRDSEMFYRYGYGYPSTRQKTSMTDLSF</sequence>
<proteinExistence type="predicted"/>
<dbReference type="Proteomes" id="UP001331761">
    <property type="component" value="Unassembled WGS sequence"/>
</dbReference>
<accession>A0AAN8FNQ6</accession>
<organism evidence="1 2">
    <name type="scientific">Trichostrongylus colubriformis</name>
    <name type="common">Black scour worm</name>
    <dbReference type="NCBI Taxonomy" id="6319"/>
    <lineage>
        <taxon>Eukaryota</taxon>
        <taxon>Metazoa</taxon>
        <taxon>Ecdysozoa</taxon>
        <taxon>Nematoda</taxon>
        <taxon>Chromadorea</taxon>
        <taxon>Rhabditida</taxon>
        <taxon>Rhabditina</taxon>
        <taxon>Rhabditomorpha</taxon>
        <taxon>Strongyloidea</taxon>
        <taxon>Trichostrongylidae</taxon>
        <taxon>Trichostrongylus</taxon>
    </lineage>
</organism>
<dbReference type="EMBL" id="WIXE01003770">
    <property type="protein sequence ID" value="KAK5983646.1"/>
    <property type="molecule type" value="Genomic_DNA"/>
</dbReference>
<evidence type="ECO:0000313" key="2">
    <source>
        <dbReference type="Proteomes" id="UP001331761"/>
    </source>
</evidence>
<dbReference type="AlphaFoldDB" id="A0AAN8FNQ6"/>
<name>A0AAN8FNQ6_TRICO</name>
<gene>
    <name evidence="1" type="ORF">GCK32_009776</name>
</gene>
<evidence type="ECO:0000313" key="1">
    <source>
        <dbReference type="EMBL" id="KAK5983646.1"/>
    </source>
</evidence>
<protein>
    <submittedName>
        <fullName evidence="1">Uncharacterized protein</fullName>
    </submittedName>
</protein>